<dbReference type="STRING" id="1824.SAMN05444423_105231"/>
<name>U5E5D3_NOCAS</name>
<dbReference type="GeneID" id="91516840"/>
<evidence type="ECO:0000259" key="5">
    <source>
        <dbReference type="PROSITE" id="PS50977"/>
    </source>
</evidence>
<evidence type="ECO:0000313" key="7">
    <source>
        <dbReference type="Proteomes" id="UP000017048"/>
    </source>
</evidence>
<keyword evidence="1" id="KW-0805">Transcription regulation</keyword>
<dbReference type="eggNOG" id="COG1309">
    <property type="taxonomic scope" value="Bacteria"/>
</dbReference>
<dbReference type="EMBL" id="BAFO02000008">
    <property type="protein sequence ID" value="GAD82270.1"/>
    <property type="molecule type" value="Genomic_DNA"/>
</dbReference>
<evidence type="ECO:0000256" key="1">
    <source>
        <dbReference type="ARBA" id="ARBA00023015"/>
    </source>
</evidence>
<dbReference type="PANTHER" id="PTHR30055:SF234">
    <property type="entry name" value="HTH-TYPE TRANSCRIPTIONAL REGULATOR BETI"/>
    <property type="match status" value="1"/>
</dbReference>
<dbReference type="SUPFAM" id="SSF46689">
    <property type="entry name" value="Homeodomain-like"/>
    <property type="match status" value="1"/>
</dbReference>
<evidence type="ECO:0000256" key="2">
    <source>
        <dbReference type="ARBA" id="ARBA00023125"/>
    </source>
</evidence>
<dbReference type="InterPro" id="IPR001647">
    <property type="entry name" value="HTH_TetR"/>
</dbReference>
<feature type="DNA-binding region" description="H-T-H motif" evidence="4">
    <location>
        <begin position="34"/>
        <end position="53"/>
    </location>
</feature>
<dbReference type="Gene3D" id="1.10.357.10">
    <property type="entry name" value="Tetracycline Repressor, domain 2"/>
    <property type="match status" value="1"/>
</dbReference>
<keyword evidence="7" id="KW-1185">Reference proteome</keyword>
<dbReference type="GO" id="GO:0003700">
    <property type="term" value="F:DNA-binding transcription factor activity"/>
    <property type="evidence" value="ECO:0007669"/>
    <property type="project" value="TreeGrafter"/>
</dbReference>
<comment type="caution">
    <text evidence="6">The sequence shown here is derived from an EMBL/GenBank/DDBJ whole genome shotgun (WGS) entry which is preliminary data.</text>
</comment>
<dbReference type="PROSITE" id="PS50977">
    <property type="entry name" value="HTH_TETR_2"/>
    <property type="match status" value="1"/>
</dbReference>
<keyword evidence="3" id="KW-0804">Transcription</keyword>
<dbReference type="InterPro" id="IPR009057">
    <property type="entry name" value="Homeodomain-like_sf"/>
</dbReference>
<dbReference type="OrthoDB" id="9812484at2"/>
<dbReference type="RefSeq" id="WP_019050492.1">
    <property type="nucleotide sequence ID" value="NZ_BAFO02000008.1"/>
</dbReference>
<proteinExistence type="predicted"/>
<dbReference type="GO" id="GO:0000976">
    <property type="term" value="F:transcription cis-regulatory region binding"/>
    <property type="evidence" value="ECO:0007669"/>
    <property type="project" value="TreeGrafter"/>
</dbReference>
<sequence length="185" mass="19967">MPLPRFERLPAQKRSEILAIARRHFAEQGREGAALLTVAQDAGLSRAAFYNYFDGKDDLFETVRVETITRVGRALGPWTPQRSTAAFWTAFADAQRRLEAALAEHPDDRAVLATARGGVEADDWTRAVFDNAVALGLVDTTVGAPLLAAITAATLVAADGIELAQPGSVPADTLRAVLERLWGTR</sequence>
<dbReference type="Proteomes" id="UP000017048">
    <property type="component" value="Unassembled WGS sequence"/>
</dbReference>
<dbReference type="PRINTS" id="PR00455">
    <property type="entry name" value="HTHTETR"/>
</dbReference>
<keyword evidence="2 4" id="KW-0238">DNA-binding</keyword>
<dbReference type="InterPro" id="IPR050109">
    <property type="entry name" value="HTH-type_TetR-like_transc_reg"/>
</dbReference>
<protein>
    <recommendedName>
        <fullName evidence="5">HTH tetR-type domain-containing protein</fullName>
    </recommendedName>
</protein>
<organism evidence="6 7">
    <name type="scientific">Nocardia asteroides NBRC 15531</name>
    <dbReference type="NCBI Taxonomy" id="1110697"/>
    <lineage>
        <taxon>Bacteria</taxon>
        <taxon>Bacillati</taxon>
        <taxon>Actinomycetota</taxon>
        <taxon>Actinomycetes</taxon>
        <taxon>Mycobacteriales</taxon>
        <taxon>Nocardiaceae</taxon>
        <taxon>Nocardia</taxon>
    </lineage>
</organism>
<reference evidence="6 7" key="1">
    <citation type="journal article" date="2014" name="BMC Genomics">
        <title>Genome based analysis of type-I polyketide synthase and nonribosomal peptide synthetase gene clusters in seven strains of five representative Nocardia species.</title>
        <authorList>
            <person name="Komaki H."/>
            <person name="Ichikawa N."/>
            <person name="Hosoyama A."/>
            <person name="Takahashi-Nakaguchi A."/>
            <person name="Matsuzawa T."/>
            <person name="Suzuki K."/>
            <person name="Fujita N."/>
            <person name="Gonoi T."/>
        </authorList>
    </citation>
    <scope>NUCLEOTIDE SEQUENCE [LARGE SCALE GENOMIC DNA]</scope>
    <source>
        <strain evidence="6 7">NBRC 15531</strain>
    </source>
</reference>
<feature type="domain" description="HTH tetR-type" evidence="5">
    <location>
        <begin position="11"/>
        <end position="71"/>
    </location>
</feature>
<evidence type="ECO:0000256" key="3">
    <source>
        <dbReference type="ARBA" id="ARBA00023163"/>
    </source>
</evidence>
<dbReference type="PANTHER" id="PTHR30055">
    <property type="entry name" value="HTH-TYPE TRANSCRIPTIONAL REGULATOR RUTR"/>
    <property type="match status" value="1"/>
</dbReference>
<evidence type="ECO:0000256" key="4">
    <source>
        <dbReference type="PROSITE-ProRule" id="PRU00335"/>
    </source>
</evidence>
<dbReference type="Pfam" id="PF00440">
    <property type="entry name" value="TetR_N"/>
    <property type="match status" value="1"/>
</dbReference>
<evidence type="ECO:0000313" key="6">
    <source>
        <dbReference type="EMBL" id="GAD82270.1"/>
    </source>
</evidence>
<gene>
    <name evidence="6" type="ORF">NCAST_08_01420</name>
</gene>
<accession>U5E5D3</accession>
<dbReference type="AlphaFoldDB" id="U5E5D3"/>